<organism evidence="1 2">
    <name type="scientific">Enterocloster bolteae (strain ATCC BAA-613 / DSM 15670 / CCUG 46953 / JCM 12243 / WAL 16351)</name>
    <name type="common">Clostridium bolteae</name>
    <dbReference type="NCBI Taxonomy" id="411902"/>
    <lineage>
        <taxon>Bacteria</taxon>
        <taxon>Bacillati</taxon>
        <taxon>Bacillota</taxon>
        <taxon>Clostridia</taxon>
        <taxon>Lachnospirales</taxon>
        <taxon>Lachnospiraceae</taxon>
        <taxon>Enterocloster</taxon>
    </lineage>
</organism>
<gene>
    <name evidence="1" type="ORF">CLOBOL_05550</name>
</gene>
<dbReference type="PaxDb" id="411902-CLOBOL_05550"/>
<protein>
    <submittedName>
        <fullName evidence="1">Uncharacterized protein</fullName>
    </submittedName>
</protein>
<dbReference type="AlphaFoldDB" id="A8S010"/>
<accession>A8S010</accession>
<evidence type="ECO:0000313" key="1">
    <source>
        <dbReference type="EMBL" id="EDP14158.1"/>
    </source>
</evidence>
<dbReference type="HOGENOM" id="CLU_2841983_0_0_9"/>
<dbReference type="Proteomes" id="UP000005396">
    <property type="component" value="Unassembled WGS sequence"/>
</dbReference>
<dbReference type="EMBL" id="ABCC02000041">
    <property type="protein sequence ID" value="EDP14158.1"/>
    <property type="molecule type" value="Genomic_DNA"/>
</dbReference>
<reference evidence="1 2" key="1">
    <citation type="submission" date="2007-08" db="EMBL/GenBank/DDBJ databases">
        <authorList>
            <person name="Fulton L."/>
            <person name="Clifton S."/>
            <person name="Fulton B."/>
            <person name="Xu J."/>
            <person name="Minx P."/>
            <person name="Pepin K.H."/>
            <person name="Johnson M."/>
            <person name="Thiruvilangam P."/>
            <person name="Bhonagiri V."/>
            <person name="Nash W.E."/>
            <person name="Mardis E.R."/>
            <person name="Wilson R.K."/>
        </authorList>
    </citation>
    <scope>NUCLEOTIDE SEQUENCE [LARGE SCALE GENOMIC DNA]</scope>
    <source>
        <strain evidence="2">ATCC BAA-613 / DSM 15670 / CCUG 46953 / JCM 12243 / WAL 16351</strain>
    </source>
</reference>
<proteinExistence type="predicted"/>
<reference evidence="1 2" key="2">
    <citation type="submission" date="2007-09" db="EMBL/GenBank/DDBJ databases">
        <title>Draft genome sequence of Clostridium bolteae (ATCC BAA-613).</title>
        <authorList>
            <person name="Sudarsanam P."/>
            <person name="Ley R."/>
            <person name="Guruge J."/>
            <person name="Turnbaugh P.J."/>
            <person name="Mahowald M."/>
            <person name="Liep D."/>
            <person name="Gordon J."/>
        </authorList>
    </citation>
    <scope>NUCLEOTIDE SEQUENCE [LARGE SCALE GENOMIC DNA]</scope>
    <source>
        <strain evidence="2">ATCC BAA-613 / DSM 15670 / CCUG 46953 / JCM 12243 / WAL 16351</strain>
    </source>
</reference>
<comment type="caution">
    <text evidence="1">The sequence shown here is derived from an EMBL/GenBank/DDBJ whole genome shotgun (WGS) entry which is preliminary data.</text>
</comment>
<evidence type="ECO:0000313" key="2">
    <source>
        <dbReference type="Proteomes" id="UP000005396"/>
    </source>
</evidence>
<name>A8S010_ENTBW</name>
<sequence>MTGYLSSPVSKGQPAEYIYNGNRIRTSTVLQILKASDEFITFETLNSIYTISYLKVSAENRVLCA</sequence>